<gene>
    <name evidence="1" type="ORF">GQ651_04915</name>
</gene>
<evidence type="ECO:0000313" key="1">
    <source>
        <dbReference type="EMBL" id="MXQ07181.1"/>
    </source>
</evidence>
<comment type="caution">
    <text evidence="1">The sequence shown here is derived from an EMBL/GenBank/DDBJ whole genome shotgun (WGS) entry which is preliminary data.</text>
</comment>
<protein>
    <submittedName>
        <fullName evidence="1">Uncharacterized protein</fullName>
    </submittedName>
</protein>
<dbReference type="RefSeq" id="WP_160763069.1">
    <property type="nucleotide sequence ID" value="NZ_WUPT01000001.1"/>
</dbReference>
<keyword evidence="2" id="KW-1185">Reference proteome</keyword>
<reference evidence="1 2" key="1">
    <citation type="submission" date="2019-12" db="EMBL/GenBank/DDBJ databases">
        <authorList>
            <person name="Lee S.D."/>
        </authorList>
    </citation>
    <scope>NUCLEOTIDE SEQUENCE [LARGE SCALE GENOMIC DNA]</scope>
    <source>
        <strain evidence="1 2">GH1-50</strain>
    </source>
</reference>
<sequence length="135" mass="14803">MLTALLLALSFNGYDGGTPITCDFPAEDAAGKSIRVVLEPRPSLKDQPGLYRVFMDFDGLVSVRAAAQPISATEERDILIRGITRRNAMYSIGLRDDGVAAFNIQPAEGDNGKKSTRLGECHGHKAHIDRWLSMW</sequence>
<evidence type="ECO:0000313" key="2">
    <source>
        <dbReference type="Proteomes" id="UP000480350"/>
    </source>
</evidence>
<dbReference type="Proteomes" id="UP000480350">
    <property type="component" value="Unassembled WGS sequence"/>
</dbReference>
<proteinExistence type="predicted"/>
<reference evidence="1 2" key="2">
    <citation type="submission" date="2020-03" db="EMBL/GenBank/DDBJ databases">
        <title>Kangsaoukella pontilimi gen. nov., sp. nov., a new member of the family Rhodobacteraceae isolated from a tidal mudflat.</title>
        <authorList>
            <person name="Kim I.S."/>
        </authorList>
    </citation>
    <scope>NUCLEOTIDE SEQUENCE [LARGE SCALE GENOMIC DNA]</scope>
    <source>
        <strain evidence="1 2">GH1-50</strain>
    </source>
</reference>
<dbReference type="AlphaFoldDB" id="A0A7C9J1Z0"/>
<organism evidence="1 2">
    <name type="scientific">Kangsaoukella pontilimi</name>
    <dbReference type="NCBI Taxonomy" id="2691042"/>
    <lineage>
        <taxon>Bacteria</taxon>
        <taxon>Pseudomonadati</taxon>
        <taxon>Pseudomonadota</taxon>
        <taxon>Alphaproteobacteria</taxon>
        <taxon>Rhodobacterales</taxon>
        <taxon>Paracoccaceae</taxon>
        <taxon>Kangsaoukella</taxon>
    </lineage>
</organism>
<name>A0A7C9J1Z0_9RHOB</name>
<dbReference type="EMBL" id="WUPT01000001">
    <property type="protein sequence ID" value="MXQ07181.1"/>
    <property type="molecule type" value="Genomic_DNA"/>
</dbReference>
<accession>A0A7C9J1Z0</accession>